<evidence type="ECO:0000313" key="1">
    <source>
        <dbReference type="EMBL" id="CAH2208426.1"/>
    </source>
</evidence>
<dbReference type="PANTHER" id="PTHR47027:SF28">
    <property type="entry name" value="ENDONUCLEASE-REVERSE TRANSCRIPTASE"/>
    <property type="match status" value="1"/>
</dbReference>
<dbReference type="EMBL" id="CAKXAJ010003533">
    <property type="protein sequence ID" value="CAH2208426.1"/>
    <property type="molecule type" value="Genomic_DNA"/>
</dbReference>
<gene>
    <name evidence="1" type="primary">jg22159</name>
    <name evidence="1" type="ORF">PAEG_LOCUS1042</name>
</gene>
<name>A0A8S4QJD8_9NEOP</name>
<feature type="non-terminal residue" evidence="1">
    <location>
        <position position="138"/>
    </location>
</feature>
<dbReference type="AlphaFoldDB" id="A0A8S4QJD8"/>
<comment type="caution">
    <text evidence="1">The sequence shown here is derived from an EMBL/GenBank/DDBJ whole genome shotgun (WGS) entry which is preliminary data.</text>
</comment>
<reference evidence="1" key="1">
    <citation type="submission" date="2022-03" db="EMBL/GenBank/DDBJ databases">
        <authorList>
            <person name="Lindestad O."/>
        </authorList>
    </citation>
    <scope>NUCLEOTIDE SEQUENCE</scope>
</reference>
<organism evidence="1 2">
    <name type="scientific">Pararge aegeria aegeria</name>
    <dbReference type="NCBI Taxonomy" id="348720"/>
    <lineage>
        <taxon>Eukaryota</taxon>
        <taxon>Metazoa</taxon>
        <taxon>Ecdysozoa</taxon>
        <taxon>Arthropoda</taxon>
        <taxon>Hexapoda</taxon>
        <taxon>Insecta</taxon>
        <taxon>Pterygota</taxon>
        <taxon>Neoptera</taxon>
        <taxon>Endopterygota</taxon>
        <taxon>Lepidoptera</taxon>
        <taxon>Glossata</taxon>
        <taxon>Ditrysia</taxon>
        <taxon>Papilionoidea</taxon>
        <taxon>Nymphalidae</taxon>
        <taxon>Satyrinae</taxon>
        <taxon>Satyrini</taxon>
        <taxon>Parargina</taxon>
        <taxon>Pararge</taxon>
    </lineage>
</organism>
<accession>A0A8S4QJD8</accession>
<evidence type="ECO:0000313" key="2">
    <source>
        <dbReference type="Proteomes" id="UP000838756"/>
    </source>
</evidence>
<dbReference type="PANTHER" id="PTHR47027">
    <property type="entry name" value="REVERSE TRANSCRIPTASE DOMAIN-CONTAINING PROTEIN"/>
    <property type="match status" value="1"/>
</dbReference>
<proteinExistence type="predicted"/>
<sequence length="138" mass="16727">MEIEYVEEYIYLGEIVSTTDAISKKIERRTTNAWNRYWMFKEVMKSKDMPMKYKQKVFDMCILPILTYGSQTWALTQKLEQKLAICQRSMERSMLHVKRLDKIRNESLRKETNITDVKVKIRKLKWKWAGHVCRQKQD</sequence>
<dbReference type="OrthoDB" id="407509at2759"/>
<dbReference type="Proteomes" id="UP000838756">
    <property type="component" value="Unassembled WGS sequence"/>
</dbReference>
<protein>
    <submittedName>
        <fullName evidence="1">Jg22159 protein</fullName>
    </submittedName>
</protein>
<keyword evidence="2" id="KW-1185">Reference proteome</keyword>